<keyword evidence="7 13" id="KW-0479">Metal-binding</keyword>
<feature type="binding site" description="covalent" evidence="14">
    <location>
        <position position="155"/>
    </location>
    <ligand>
        <name>heme</name>
        <dbReference type="ChEBI" id="CHEBI:30413"/>
        <label>3</label>
    </ligand>
</feature>
<feature type="binding site" description="covalent" evidence="14">
    <location>
        <position position="187"/>
    </location>
    <ligand>
        <name>heme</name>
        <dbReference type="ChEBI" id="CHEBI:30413"/>
        <label>4</label>
    </ligand>
</feature>
<comment type="cofactor">
    <cofactor evidence="14">
        <name>heme</name>
        <dbReference type="ChEBI" id="CHEBI:30413"/>
    </cofactor>
    <text evidence="14">Binds 4 heme groups per subunit.</text>
</comment>
<name>A0A2M8R6U2_9BRAD</name>
<dbReference type="GO" id="GO:0019333">
    <property type="term" value="P:denitrification pathway"/>
    <property type="evidence" value="ECO:0007669"/>
    <property type="project" value="InterPro"/>
</dbReference>
<dbReference type="GO" id="GO:0009055">
    <property type="term" value="F:electron transfer activity"/>
    <property type="evidence" value="ECO:0007669"/>
    <property type="project" value="TreeGrafter"/>
</dbReference>
<organism evidence="18 19">
    <name type="scientific">Bradyrhizobium forestalis</name>
    <dbReference type="NCBI Taxonomy" id="1419263"/>
    <lineage>
        <taxon>Bacteria</taxon>
        <taxon>Pseudomonadati</taxon>
        <taxon>Pseudomonadota</taxon>
        <taxon>Alphaproteobacteria</taxon>
        <taxon>Hyphomicrobiales</taxon>
        <taxon>Nitrobacteraceae</taxon>
        <taxon>Bradyrhizobium</taxon>
    </lineage>
</organism>
<evidence type="ECO:0000256" key="10">
    <source>
        <dbReference type="ARBA" id="ARBA00023004"/>
    </source>
</evidence>
<feature type="binding site" description="covalent" evidence="14">
    <location>
        <position position="98"/>
    </location>
    <ligand>
        <name>heme</name>
        <dbReference type="ChEBI" id="CHEBI:30413"/>
        <label>2</label>
    </ligand>
</feature>
<dbReference type="InterPro" id="IPR038266">
    <property type="entry name" value="NapC/NirT_cytc_sf"/>
</dbReference>
<dbReference type="FunFam" id="1.10.3820.10:FF:000001">
    <property type="entry name" value="Cytochrome c-type protein"/>
    <property type="match status" value="1"/>
</dbReference>
<evidence type="ECO:0000256" key="1">
    <source>
        <dbReference type="ARBA" id="ARBA00004162"/>
    </source>
</evidence>
<feature type="binding site" description="covalent" evidence="14">
    <location>
        <position position="158"/>
    </location>
    <ligand>
        <name>heme</name>
        <dbReference type="ChEBI" id="CHEBI:30413"/>
        <label>3</label>
    </ligand>
</feature>
<evidence type="ECO:0000256" key="7">
    <source>
        <dbReference type="ARBA" id="ARBA00022723"/>
    </source>
</evidence>
<comment type="PTM">
    <text evidence="13">Binds 4 heme groups per subunit.</text>
</comment>
<keyword evidence="8 13" id="KW-0249">Electron transport</keyword>
<dbReference type="InterPro" id="IPR051174">
    <property type="entry name" value="Cytochrome_c-type_ET"/>
</dbReference>
<feature type="binding site" description="covalent" evidence="14">
    <location>
        <position position="68"/>
    </location>
    <ligand>
        <name>heme</name>
        <dbReference type="ChEBI" id="CHEBI:30413"/>
        <label>1</label>
    </ligand>
</feature>
<feature type="binding site" description="axial binding residue" evidence="15">
    <location>
        <position position="71"/>
    </location>
    <ligand>
        <name>heme</name>
        <dbReference type="ChEBI" id="CHEBI:30413"/>
        <label>1</label>
    </ligand>
    <ligandPart>
        <name>Fe</name>
        <dbReference type="ChEBI" id="CHEBI:18248"/>
    </ligandPart>
</feature>
<dbReference type="PANTHER" id="PTHR30333">
    <property type="entry name" value="CYTOCHROME C-TYPE PROTEIN"/>
    <property type="match status" value="1"/>
</dbReference>
<evidence type="ECO:0000256" key="13">
    <source>
        <dbReference type="PIRNR" id="PIRNR000013"/>
    </source>
</evidence>
<dbReference type="Proteomes" id="UP000231194">
    <property type="component" value="Unassembled WGS sequence"/>
</dbReference>
<evidence type="ECO:0000256" key="6">
    <source>
        <dbReference type="ARBA" id="ARBA00022692"/>
    </source>
</evidence>
<keyword evidence="5 13" id="KW-0349">Heme</keyword>
<dbReference type="GO" id="GO:0005886">
    <property type="term" value="C:plasma membrane"/>
    <property type="evidence" value="ECO:0007669"/>
    <property type="project" value="UniProtKB-SubCell"/>
</dbReference>
<feature type="binding site" description="axial binding residue" evidence="15">
    <location>
        <position position="159"/>
    </location>
    <ligand>
        <name>heme</name>
        <dbReference type="ChEBI" id="CHEBI:30413"/>
        <label>3</label>
    </ligand>
    <ligandPart>
        <name>Fe</name>
        <dbReference type="ChEBI" id="CHEBI:18248"/>
    </ligandPart>
</feature>
<feature type="binding site" description="axial binding residue" evidence="15">
    <location>
        <position position="196"/>
    </location>
    <ligand>
        <name>heme</name>
        <dbReference type="ChEBI" id="CHEBI:30413"/>
        <label>2</label>
    </ligand>
    <ligandPart>
        <name>Fe</name>
        <dbReference type="ChEBI" id="CHEBI:18248"/>
    </ligandPart>
</feature>
<evidence type="ECO:0000256" key="11">
    <source>
        <dbReference type="ARBA" id="ARBA00023136"/>
    </source>
</evidence>
<evidence type="ECO:0000256" key="16">
    <source>
        <dbReference type="SAM" id="Phobius"/>
    </source>
</evidence>
<comment type="function">
    <text evidence="12">Mediates electron flow from quinones to the NapAB complex.</text>
</comment>
<evidence type="ECO:0000256" key="8">
    <source>
        <dbReference type="ARBA" id="ARBA00022982"/>
    </source>
</evidence>
<feature type="binding site" description="axial binding residue" evidence="15">
    <location>
        <position position="191"/>
    </location>
    <ligand>
        <name>heme</name>
        <dbReference type="ChEBI" id="CHEBI:30413"/>
        <label>4</label>
    </ligand>
    <ligandPart>
        <name>Fe</name>
        <dbReference type="ChEBI" id="CHEBI:18248"/>
    </ligandPart>
</feature>
<keyword evidence="9 16" id="KW-1133">Transmembrane helix</keyword>
<keyword evidence="3 13" id="KW-0813">Transport</keyword>
<comment type="subcellular location">
    <subcellularLocation>
        <location evidence="1">Cell membrane</location>
        <topology evidence="1">Single-pass membrane protein</topology>
    </subcellularLocation>
</comment>
<evidence type="ECO:0000256" key="4">
    <source>
        <dbReference type="ARBA" id="ARBA00022475"/>
    </source>
</evidence>
<dbReference type="PANTHER" id="PTHR30333:SF1">
    <property type="entry name" value="CYTOCHROME C-TYPE PROTEIN NAPC"/>
    <property type="match status" value="1"/>
</dbReference>
<dbReference type="SUPFAM" id="SSF48695">
    <property type="entry name" value="Multiheme cytochromes"/>
    <property type="match status" value="1"/>
</dbReference>
<accession>A0A2M8R6U2</accession>
<evidence type="ECO:0000313" key="18">
    <source>
        <dbReference type="EMBL" id="PJG53544.1"/>
    </source>
</evidence>
<evidence type="ECO:0000256" key="14">
    <source>
        <dbReference type="PIRSR" id="PIRSR000013-1"/>
    </source>
</evidence>
<feature type="transmembrane region" description="Helical" evidence="16">
    <location>
        <begin position="32"/>
        <end position="52"/>
    </location>
</feature>
<comment type="caution">
    <text evidence="18">The sequence shown here is derived from an EMBL/GenBank/DDBJ whole genome shotgun (WGS) entry which is preliminary data.</text>
</comment>
<feature type="binding site" description="axial binding residue" evidence="15">
    <location>
        <position position="117"/>
    </location>
    <ligand>
        <name>heme</name>
        <dbReference type="ChEBI" id="CHEBI:30413"/>
        <label>1</label>
    </ligand>
    <ligandPart>
        <name>Fe</name>
        <dbReference type="ChEBI" id="CHEBI:18248"/>
    </ligandPart>
</feature>
<evidence type="ECO:0000256" key="2">
    <source>
        <dbReference type="ARBA" id="ARBA00007395"/>
    </source>
</evidence>
<dbReference type="GO" id="GO:0009061">
    <property type="term" value="P:anaerobic respiration"/>
    <property type="evidence" value="ECO:0007669"/>
    <property type="project" value="TreeGrafter"/>
</dbReference>
<evidence type="ECO:0000313" key="19">
    <source>
        <dbReference type="Proteomes" id="UP000231194"/>
    </source>
</evidence>
<keyword evidence="4" id="KW-1003">Cell membrane</keyword>
<keyword evidence="11 16" id="KW-0472">Membrane</keyword>
<dbReference type="Gene3D" id="1.10.3820.10">
    <property type="entry name" value="Di-heme elbow motif domain"/>
    <property type="match status" value="1"/>
</dbReference>
<protein>
    <recommendedName>
        <fullName evidence="13">Cytochrome c-type protein</fullName>
    </recommendedName>
</protein>
<dbReference type="OrthoDB" id="7360653at2"/>
<evidence type="ECO:0000256" key="15">
    <source>
        <dbReference type="PIRSR" id="PIRSR000013-2"/>
    </source>
</evidence>
<feature type="binding site" description="covalent" evidence="14">
    <location>
        <position position="65"/>
    </location>
    <ligand>
        <name>heme</name>
        <dbReference type="ChEBI" id="CHEBI:30413"/>
        <label>1</label>
    </ligand>
</feature>
<evidence type="ECO:0000256" key="3">
    <source>
        <dbReference type="ARBA" id="ARBA00022448"/>
    </source>
</evidence>
<dbReference type="InterPro" id="IPR024717">
    <property type="entry name" value="NapC/NirT/NrfH"/>
</dbReference>
<feature type="domain" description="NapC/NirT cytochrome c N-terminal" evidence="17">
    <location>
        <begin position="29"/>
        <end position="199"/>
    </location>
</feature>
<proteinExistence type="inferred from homology"/>
<evidence type="ECO:0000256" key="5">
    <source>
        <dbReference type="ARBA" id="ARBA00022617"/>
    </source>
</evidence>
<sequence>MQDTSTSAAVAAARPGRLKRLWRWFFSPTARYAWGLIVVVGFGAGVVFWGGFNWAMEMTNNEQFCISCHEMKENVYLEYRNTVHYSNRTGVRASCPDCHVPKEWGHKVVRKIQASNEVLHKILGTIGTPEKFNAHRIDLAKSVWRGMKTTDSRECRNCHKFDHMEYAVQEPRASKLHQTAFAQGKTCIDCHQGIAHKLPPKAQEEYRDMLDHIDEAGPVQRVIDFLQDADVAKAKAAR</sequence>
<dbReference type="EMBL" id="PGVG01000016">
    <property type="protein sequence ID" value="PJG53544.1"/>
    <property type="molecule type" value="Genomic_DNA"/>
</dbReference>
<dbReference type="RefSeq" id="WP_100233641.1">
    <property type="nucleotide sequence ID" value="NZ_PGVG01000016.1"/>
</dbReference>
<dbReference type="AlphaFoldDB" id="A0A2M8R6U2"/>
<evidence type="ECO:0000256" key="9">
    <source>
        <dbReference type="ARBA" id="ARBA00022989"/>
    </source>
</evidence>
<dbReference type="Pfam" id="PF03264">
    <property type="entry name" value="Cytochrom_NNT"/>
    <property type="match status" value="1"/>
</dbReference>
<reference evidence="18 19" key="1">
    <citation type="submission" date="2017-11" db="EMBL/GenBank/DDBJ databases">
        <title>Bradyrhizobium forestalis sp. nov., an efficient nitrogen-fixing bacterium isolated from nodules of forest legume species in the Amazon.</title>
        <authorList>
            <person name="Costa E.M."/>
            <person name="Guimaraes A."/>
            <person name="Carvalho T.S."/>
            <person name="Rodrigues T.L."/>
            <person name="Ribeiro P.R.A."/>
            <person name="Lebbe L."/>
            <person name="Willems A."/>
            <person name="Moreira F.M.S."/>
        </authorList>
    </citation>
    <scope>NUCLEOTIDE SEQUENCE [LARGE SCALE GENOMIC DNA]</scope>
    <source>
        <strain evidence="18 19">INPA54B</strain>
    </source>
</reference>
<comment type="similarity">
    <text evidence="2">Belongs to the NapC/NirT/NrfH family.</text>
</comment>
<dbReference type="GO" id="GO:0020037">
    <property type="term" value="F:heme binding"/>
    <property type="evidence" value="ECO:0007669"/>
    <property type="project" value="InterPro"/>
</dbReference>
<feature type="binding site" description="covalent" evidence="14">
    <location>
        <position position="190"/>
    </location>
    <ligand>
        <name>heme</name>
        <dbReference type="ChEBI" id="CHEBI:30413"/>
        <label>4</label>
    </ligand>
</feature>
<dbReference type="InterPro" id="IPR036280">
    <property type="entry name" value="Multihaem_cyt_sf"/>
</dbReference>
<feature type="binding site" description="axial binding residue" evidence="15">
    <location>
        <position position="99"/>
    </location>
    <ligand>
        <name>heme</name>
        <dbReference type="ChEBI" id="CHEBI:30413"/>
        <label>2</label>
    </ligand>
    <ligandPart>
        <name>Fe</name>
        <dbReference type="ChEBI" id="CHEBI:18248"/>
    </ligandPart>
</feature>
<evidence type="ECO:0000259" key="17">
    <source>
        <dbReference type="Pfam" id="PF03264"/>
    </source>
</evidence>
<gene>
    <name evidence="18" type="ORF">CVM73_20430</name>
</gene>
<feature type="binding site" description="covalent" evidence="14">
    <location>
        <position position="95"/>
    </location>
    <ligand>
        <name>heme</name>
        <dbReference type="ChEBI" id="CHEBI:30413"/>
        <label>2</label>
    </ligand>
</feature>
<dbReference type="PIRSF" id="PIRSF000013">
    <property type="entry name" value="4_hem_cytochrm_NapC"/>
    <property type="match status" value="1"/>
</dbReference>
<keyword evidence="10 13" id="KW-0408">Iron</keyword>
<keyword evidence="19" id="KW-1185">Reference proteome</keyword>
<dbReference type="InterPro" id="IPR005126">
    <property type="entry name" value="NapC/NirT_cyt_c_N"/>
</dbReference>
<evidence type="ECO:0000256" key="12">
    <source>
        <dbReference type="ARBA" id="ARBA00055242"/>
    </source>
</evidence>
<keyword evidence="6 16" id="KW-0812">Transmembrane</keyword>
<dbReference type="GO" id="GO:0046872">
    <property type="term" value="F:metal ion binding"/>
    <property type="evidence" value="ECO:0007669"/>
    <property type="project" value="UniProtKB-KW"/>
</dbReference>